<evidence type="ECO:0000256" key="4">
    <source>
        <dbReference type="ARBA" id="ARBA00023136"/>
    </source>
</evidence>
<geneLocation type="mitochondrion" evidence="7"/>
<feature type="domain" description="NADH:quinone oxidoreductase/Mrp antiporter transmembrane" evidence="6">
    <location>
        <begin position="154"/>
        <end position="447"/>
    </location>
</feature>
<dbReference type="GO" id="GO:0008137">
    <property type="term" value="F:NADH dehydrogenase (ubiquinone) activity"/>
    <property type="evidence" value="ECO:0007669"/>
    <property type="project" value="InterPro"/>
</dbReference>
<dbReference type="AlphaFoldDB" id="A0A7S6U9S2"/>
<dbReference type="GO" id="GO:0042773">
    <property type="term" value="P:ATP synthesis coupled electron transport"/>
    <property type="evidence" value="ECO:0007669"/>
    <property type="project" value="InterPro"/>
</dbReference>
<evidence type="ECO:0000313" key="7">
    <source>
        <dbReference type="EMBL" id="QOW07445.1"/>
    </source>
</evidence>
<name>A0A7S6U9S2_9STRA</name>
<gene>
    <name evidence="7" type="primary">nad2</name>
</gene>
<dbReference type="PANTHER" id="PTHR22773">
    <property type="entry name" value="NADH DEHYDROGENASE"/>
    <property type="match status" value="1"/>
</dbReference>
<comment type="subcellular location">
    <subcellularLocation>
        <location evidence="1">Membrane</location>
        <topology evidence="1">Multi-pass membrane protein</topology>
    </subcellularLocation>
</comment>
<reference evidence="7" key="1">
    <citation type="journal article" date="2020" name="bioRxiv">
        <title>First genome of Labyrinthula, an opportunistic seagrass pathogen, reveals novel insight into marine protist phylogeny, ecology and CAZyme cell-wall degradation.</title>
        <authorList>
            <person name="Tan M.H."/>
            <person name="Loke S."/>
            <person name="Croft L.J."/>
            <person name="Gleason F.H."/>
            <person name="Lange L."/>
            <person name="Pilgaard B."/>
            <person name="Trevathan-Tackett S.M."/>
        </authorList>
    </citation>
    <scope>NUCLEOTIDE SEQUENCE</scope>
    <source>
        <strain evidence="7">SR_Ha_C</strain>
    </source>
</reference>
<feature type="transmembrane region" description="Helical" evidence="5">
    <location>
        <begin position="236"/>
        <end position="258"/>
    </location>
</feature>
<evidence type="ECO:0000256" key="3">
    <source>
        <dbReference type="ARBA" id="ARBA00022989"/>
    </source>
</evidence>
<dbReference type="InterPro" id="IPR001750">
    <property type="entry name" value="ND/Mrp_TM"/>
</dbReference>
<feature type="transmembrane region" description="Helical" evidence="5">
    <location>
        <begin position="327"/>
        <end position="348"/>
    </location>
</feature>
<keyword evidence="2 5" id="KW-0812">Transmembrane</keyword>
<feature type="transmembrane region" description="Helical" evidence="5">
    <location>
        <begin position="156"/>
        <end position="176"/>
    </location>
</feature>
<evidence type="ECO:0000256" key="2">
    <source>
        <dbReference type="ARBA" id="ARBA00022692"/>
    </source>
</evidence>
<feature type="transmembrane region" description="Helical" evidence="5">
    <location>
        <begin position="270"/>
        <end position="290"/>
    </location>
</feature>
<dbReference type="EMBL" id="MT267870">
    <property type="protein sequence ID" value="QOW07445.1"/>
    <property type="molecule type" value="Genomic_DNA"/>
</dbReference>
<dbReference type="NCBIfam" id="TIGR01770">
    <property type="entry name" value="NDH_I_N"/>
    <property type="match status" value="1"/>
</dbReference>
<dbReference type="GO" id="GO:0016020">
    <property type="term" value="C:membrane"/>
    <property type="evidence" value="ECO:0007669"/>
    <property type="project" value="UniProtKB-SubCell"/>
</dbReference>
<dbReference type="Pfam" id="PF00361">
    <property type="entry name" value="Proton_antipo_M"/>
    <property type="match status" value="1"/>
</dbReference>
<evidence type="ECO:0000256" key="1">
    <source>
        <dbReference type="ARBA" id="ARBA00004141"/>
    </source>
</evidence>
<dbReference type="InterPro" id="IPR010096">
    <property type="entry name" value="NADH-Q_OxRdtase_suN/2"/>
</dbReference>
<keyword evidence="7" id="KW-0496">Mitochondrion</keyword>
<accession>A0A7S6U9S2</accession>
<feature type="transmembrane region" description="Helical" evidence="5">
    <location>
        <begin position="131"/>
        <end position="150"/>
    </location>
</feature>
<proteinExistence type="inferred from homology"/>
<organism evidence="7">
    <name type="scientific">Labyrinthula sp</name>
    <dbReference type="NCBI Taxonomy" id="1678526"/>
    <lineage>
        <taxon>Eukaryota</taxon>
        <taxon>Sar</taxon>
        <taxon>Stramenopiles</taxon>
        <taxon>Bigyra</taxon>
        <taxon>Labyrinthulomycetes</taxon>
        <taxon>Labyrinthulida</taxon>
        <taxon>Labyrinthulaceae</taxon>
        <taxon>Labyrinthula</taxon>
    </lineage>
</organism>
<sequence>MYEKGEIREVLLPEVYMGLVITGLMLYGSVYTRTMRRGDEGGDNKGLVWLGVWGMWMGSILNWGNEFGEGEVLGGSLVHNSMTGGLKGIVWVFGGLCLVGGLGELGRYRERGGEEGERVGRIPEREISQGYRLEYVLLVMLSTYGVGLMGSGGDMMWVYLALELQALGMYVMAGSGREGKAYGTEGGLKYYVMGAIGSGLMLYGVSLMYGSTGTTNIREWRECNVGGYEGGGKFEVGLMLVVVGMLFKLGGAPFHMWVGDVYEGASKITGLYFGVVPKIGVLGVLLKLSTVIPEGEGVWRKWIISVGLLSIGVSLMGALYQRRIKRFIGYSSIGHVGYMLIGLGSGTIEGVMGMWVYVILYMVTGMCMWQIVSKMRGKGGGGIVNIEEMGGMGRRGKWEGVTLGVCMLSVAGIPPMAGFYGKMYIFMGAVEGSMGGVALWGILGSVVSTYYYLRVIKVMYFEEGGEEERGRYRGEELVYRGEGMSRGAGLVMGVCVIVMVLFMMEPGVLLVMGHNMSLGMTGY</sequence>
<feature type="transmembrane region" description="Helical" evidence="5">
    <location>
        <begin position="354"/>
        <end position="372"/>
    </location>
</feature>
<feature type="transmembrane region" description="Helical" evidence="5">
    <location>
        <begin position="46"/>
        <end position="64"/>
    </location>
</feature>
<dbReference type="HAMAP" id="MF_00445">
    <property type="entry name" value="NDH1_NuoN_1"/>
    <property type="match status" value="1"/>
</dbReference>
<feature type="transmembrane region" description="Helical" evidence="5">
    <location>
        <begin position="188"/>
        <end position="209"/>
    </location>
</feature>
<feature type="transmembrane region" description="Helical" evidence="5">
    <location>
        <begin position="401"/>
        <end position="421"/>
    </location>
</feature>
<evidence type="ECO:0000256" key="5">
    <source>
        <dbReference type="SAM" id="Phobius"/>
    </source>
</evidence>
<feature type="transmembrane region" description="Helical" evidence="5">
    <location>
        <begin position="490"/>
        <end position="513"/>
    </location>
</feature>
<evidence type="ECO:0000259" key="6">
    <source>
        <dbReference type="Pfam" id="PF00361"/>
    </source>
</evidence>
<protein>
    <submittedName>
        <fullName evidence="7">NADH dehydrogenase subunit 2</fullName>
    </submittedName>
</protein>
<feature type="transmembrane region" description="Helical" evidence="5">
    <location>
        <begin position="15"/>
        <end position="34"/>
    </location>
</feature>
<feature type="transmembrane region" description="Helical" evidence="5">
    <location>
        <begin position="84"/>
        <end position="103"/>
    </location>
</feature>
<keyword evidence="4 5" id="KW-0472">Membrane</keyword>
<keyword evidence="3 5" id="KW-1133">Transmembrane helix</keyword>
<feature type="transmembrane region" description="Helical" evidence="5">
    <location>
        <begin position="433"/>
        <end position="453"/>
    </location>
</feature>
<feature type="transmembrane region" description="Helical" evidence="5">
    <location>
        <begin position="302"/>
        <end position="320"/>
    </location>
</feature>